<evidence type="ECO:0000256" key="4">
    <source>
        <dbReference type="ARBA" id="ARBA00023125"/>
    </source>
</evidence>
<gene>
    <name evidence="8" type="ORF">LCGC14_3116800</name>
</gene>
<feature type="non-terminal residue" evidence="8">
    <location>
        <position position="1"/>
    </location>
</feature>
<dbReference type="InterPro" id="IPR025662">
    <property type="entry name" value="Sigma_54_int_dom_ATP-bd_1"/>
</dbReference>
<dbReference type="InterPro" id="IPR011006">
    <property type="entry name" value="CheY-like_superfamily"/>
</dbReference>
<comment type="caution">
    <text evidence="8">The sequence shown here is derived from an EMBL/GenBank/DDBJ whole genome shotgun (WGS) entry which is preliminary data.</text>
</comment>
<feature type="domain" description="Sigma-54 factor interaction" evidence="7">
    <location>
        <begin position="82"/>
        <end position="311"/>
    </location>
</feature>
<protein>
    <recommendedName>
        <fullName evidence="7">Sigma-54 factor interaction domain-containing protein</fullName>
    </recommendedName>
</protein>
<dbReference type="GO" id="GO:0005524">
    <property type="term" value="F:ATP binding"/>
    <property type="evidence" value="ECO:0007669"/>
    <property type="project" value="UniProtKB-KW"/>
</dbReference>
<dbReference type="SMART" id="SM00382">
    <property type="entry name" value="AAA"/>
    <property type="match status" value="1"/>
</dbReference>
<keyword evidence="3" id="KW-0805">Transcription regulation</keyword>
<accession>A0A0F8W3T0</accession>
<proteinExistence type="predicted"/>
<evidence type="ECO:0000256" key="6">
    <source>
        <dbReference type="SAM" id="MobiDB-lite"/>
    </source>
</evidence>
<feature type="non-terminal residue" evidence="8">
    <location>
        <position position="343"/>
    </location>
</feature>
<dbReference type="PANTHER" id="PTHR32071">
    <property type="entry name" value="TRANSCRIPTIONAL REGULATORY PROTEIN"/>
    <property type="match status" value="1"/>
</dbReference>
<dbReference type="FunFam" id="3.40.50.300:FF:000006">
    <property type="entry name" value="DNA-binding transcriptional regulator NtrC"/>
    <property type="match status" value="1"/>
</dbReference>
<dbReference type="EMBL" id="LAZR01067603">
    <property type="protein sequence ID" value="KKK51253.1"/>
    <property type="molecule type" value="Genomic_DNA"/>
</dbReference>
<evidence type="ECO:0000259" key="7">
    <source>
        <dbReference type="PROSITE" id="PS50045"/>
    </source>
</evidence>
<reference evidence="8" key="1">
    <citation type="journal article" date="2015" name="Nature">
        <title>Complex archaea that bridge the gap between prokaryotes and eukaryotes.</title>
        <authorList>
            <person name="Spang A."/>
            <person name="Saw J.H."/>
            <person name="Jorgensen S.L."/>
            <person name="Zaremba-Niedzwiedzka K."/>
            <person name="Martijn J."/>
            <person name="Lind A.E."/>
            <person name="van Eijk R."/>
            <person name="Schleper C."/>
            <person name="Guy L."/>
            <person name="Ettema T.J."/>
        </authorList>
    </citation>
    <scope>NUCLEOTIDE SEQUENCE</scope>
</reference>
<dbReference type="SUPFAM" id="SSF52172">
    <property type="entry name" value="CheY-like"/>
    <property type="match status" value="1"/>
</dbReference>
<dbReference type="PROSITE" id="PS00676">
    <property type="entry name" value="SIGMA54_INTERACT_2"/>
    <property type="match status" value="1"/>
</dbReference>
<dbReference type="InterPro" id="IPR003593">
    <property type="entry name" value="AAA+_ATPase"/>
</dbReference>
<dbReference type="PROSITE" id="PS00688">
    <property type="entry name" value="SIGMA54_INTERACT_3"/>
    <property type="match status" value="1"/>
</dbReference>
<organism evidence="8">
    <name type="scientific">marine sediment metagenome</name>
    <dbReference type="NCBI Taxonomy" id="412755"/>
    <lineage>
        <taxon>unclassified sequences</taxon>
        <taxon>metagenomes</taxon>
        <taxon>ecological metagenomes</taxon>
    </lineage>
</organism>
<evidence type="ECO:0000256" key="2">
    <source>
        <dbReference type="ARBA" id="ARBA00022840"/>
    </source>
</evidence>
<evidence type="ECO:0000256" key="1">
    <source>
        <dbReference type="ARBA" id="ARBA00022741"/>
    </source>
</evidence>
<sequence length="343" mass="37960">ARNHSPGTEVILITAHSSVDTCRTALKQGAFDYVEKAGTGAEELNPQDLRAVVARAAERTIQQRVIREVREQLDEHYGFAGIVSNSSEMVRILQVIRRVAPSNLPILIQGESGTGKDLLAGAIHNNSRRRNNRFVALNCAGLSESLLEDELFGHVSGAYTGATGERKGRFEYADGGTMFLDEVGDMPLPMQAKLLRVLENGELVRVGSNEPIHVDVRIISATNTDLTERVEAGRFRQDLFFRLNGVTLRVPSLRRRREDIPMLIDHFIRQANESHQASITGIVPEVQRAMMTFHWPGNVRELKNLIERAMILGDSSIIDTSQLPIEPSPQIPASSDLSLPDLS</sequence>
<dbReference type="PROSITE" id="PS50045">
    <property type="entry name" value="SIGMA54_INTERACT_4"/>
    <property type="match status" value="1"/>
</dbReference>
<dbReference type="GO" id="GO:0003677">
    <property type="term" value="F:DNA binding"/>
    <property type="evidence" value="ECO:0007669"/>
    <property type="project" value="UniProtKB-KW"/>
</dbReference>
<feature type="compositionally biased region" description="Low complexity" evidence="6">
    <location>
        <begin position="334"/>
        <end position="343"/>
    </location>
</feature>
<dbReference type="Gene3D" id="1.10.8.60">
    <property type="match status" value="1"/>
</dbReference>
<dbReference type="Pfam" id="PF25601">
    <property type="entry name" value="AAA_lid_14"/>
    <property type="match status" value="1"/>
</dbReference>
<dbReference type="InterPro" id="IPR025943">
    <property type="entry name" value="Sigma_54_int_dom_ATP-bd_2"/>
</dbReference>
<dbReference type="InterPro" id="IPR058031">
    <property type="entry name" value="AAA_lid_NorR"/>
</dbReference>
<evidence type="ECO:0000256" key="5">
    <source>
        <dbReference type="ARBA" id="ARBA00023163"/>
    </source>
</evidence>
<dbReference type="SUPFAM" id="SSF52540">
    <property type="entry name" value="P-loop containing nucleoside triphosphate hydrolases"/>
    <property type="match status" value="1"/>
</dbReference>
<dbReference type="InterPro" id="IPR027417">
    <property type="entry name" value="P-loop_NTPase"/>
</dbReference>
<keyword evidence="1" id="KW-0547">Nucleotide-binding</keyword>
<feature type="region of interest" description="Disordered" evidence="6">
    <location>
        <begin position="323"/>
        <end position="343"/>
    </location>
</feature>
<dbReference type="CDD" id="cd00009">
    <property type="entry name" value="AAA"/>
    <property type="match status" value="1"/>
</dbReference>
<keyword evidence="2" id="KW-0067">ATP-binding</keyword>
<dbReference type="PROSITE" id="PS00675">
    <property type="entry name" value="SIGMA54_INTERACT_1"/>
    <property type="match status" value="1"/>
</dbReference>
<evidence type="ECO:0000256" key="3">
    <source>
        <dbReference type="ARBA" id="ARBA00023015"/>
    </source>
</evidence>
<name>A0A0F8W3T0_9ZZZZ</name>
<keyword evidence="5" id="KW-0804">Transcription</keyword>
<dbReference type="Gene3D" id="3.40.50.300">
    <property type="entry name" value="P-loop containing nucleotide triphosphate hydrolases"/>
    <property type="match status" value="1"/>
</dbReference>
<dbReference type="InterPro" id="IPR025944">
    <property type="entry name" value="Sigma_54_int_dom_CS"/>
</dbReference>
<dbReference type="Gene3D" id="3.40.50.2300">
    <property type="match status" value="1"/>
</dbReference>
<keyword evidence="4" id="KW-0238">DNA-binding</keyword>
<evidence type="ECO:0000313" key="8">
    <source>
        <dbReference type="EMBL" id="KKK51253.1"/>
    </source>
</evidence>
<dbReference type="AlphaFoldDB" id="A0A0F8W3T0"/>
<dbReference type="InterPro" id="IPR002078">
    <property type="entry name" value="Sigma_54_int"/>
</dbReference>
<dbReference type="GO" id="GO:0006355">
    <property type="term" value="P:regulation of DNA-templated transcription"/>
    <property type="evidence" value="ECO:0007669"/>
    <property type="project" value="InterPro"/>
</dbReference>
<dbReference type="Pfam" id="PF00158">
    <property type="entry name" value="Sigma54_activat"/>
    <property type="match status" value="1"/>
</dbReference>